<evidence type="ECO:0000259" key="2">
    <source>
        <dbReference type="Pfam" id="PF00899"/>
    </source>
</evidence>
<sequence length="436" mass="44842">MTSSPVSPRPVAGSPGQGAPASGGPVSVPSPGAVPATSPGPDPVTSRGTIGAGTAAAGAASAGTGSTAATMAPSGRRVRPRLKPALRLVPRDERTLQLGVHPLRALMLTDLEPAVRRFVEGLDGTRTLEELIIQSELGESTVRHVLSLLAERGALDDASVRPEPLRGLSLADRERLGPDLDALSLSEADAGDGGLAALDRRRAAHVRVHGAGRVGAQLTALLAASGVGHLCVVDPGAARHADVVPGGLTFAEAGGTREDGAVAAARRVASGVNAWTGRTAARLTDGGRRPDLVVLAPVGPLDPVVIRDLVSMDIPHLLVTAGEGVGSVGPLVIPGRTACLRCLELIRRDRDPSWPAVGMRLGGFPAGEIACGTALATVVAAYAAGHVLRFVDGLPPVVTNRTVDVTPDFQWKTRRWQAHPQCRCSRNDCHELTMVA</sequence>
<dbReference type="AlphaFoldDB" id="A0A919RBJ2"/>
<feature type="region of interest" description="Disordered" evidence="1">
    <location>
        <begin position="1"/>
        <end position="79"/>
    </location>
</feature>
<dbReference type="SUPFAM" id="SSF69572">
    <property type="entry name" value="Activating enzymes of the ubiquitin-like proteins"/>
    <property type="match status" value="1"/>
</dbReference>
<feature type="domain" description="THIF-type NAD/FAD binding fold" evidence="2">
    <location>
        <begin position="195"/>
        <end position="424"/>
    </location>
</feature>
<feature type="compositionally biased region" description="Low complexity" evidence="1">
    <location>
        <begin position="10"/>
        <end position="75"/>
    </location>
</feature>
<gene>
    <name evidence="3" type="ORF">Sru01_59120</name>
</gene>
<dbReference type="InterPro" id="IPR000594">
    <property type="entry name" value="ThiF_NAD_FAD-bd"/>
</dbReference>
<name>A0A919RBJ2_9ACTN</name>
<accession>A0A919RBJ2</accession>
<dbReference type="GO" id="GO:0008641">
    <property type="term" value="F:ubiquitin-like modifier activating enzyme activity"/>
    <property type="evidence" value="ECO:0007669"/>
    <property type="project" value="InterPro"/>
</dbReference>
<dbReference type="Pfam" id="PF00899">
    <property type="entry name" value="ThiF"/>
    <property type="match status" value="1"/>
</dbReference>
<comment type="caution">
    <text evidence="3">The sequence shown here is derived from an EMBL/GenBank/DDBJ whole genome shotgun (WGS) entry which is preliminary data.</text>
</comment>
<dbReference type="Gene3D" id="3.40.50.720">
    <property type="entry name" value="NAD(P)-binding Rossmann-like Domain"/>
    <property type="match status" value="1"/>
</dbReference>
<protein>
    <recommendedName>
        <fullName evidence="2">THIF-type NAD/FAD binding fold domain-containing protein</fullName>
    </recommendedName>
</protein>
<reference evidence="3" key="1">
    <citation type="submission" date="2021-01" db="EMBL/GenBank/DDBJ databases">
        <title>Whole genome shotgun sequence of Sphaerisporangium rufum NBRC 109079.</title>
        <authorList>
            <person name="Komaki H."/>
            <person name="Tamura T."/>
        </authorList>
    </citation>
    <scope>NUCLEOTIDE SEQUENCE</scope>
    <source>
        <strain evidence="3">NBRC 109079</strain>
    </source>
</reference>
<keyword evidence="4" id="KW-1185">Reference proteome</keyword>
<proteinExistence type="predicted"/>
<dbReference type="Proteomes" id="UP000655287">
    <property type="component" value="Unassembled WGS sequence"/>
</dbReference>
<evidence type="ECO:0000313" key="3">
    <source>
        <dbReference type="EMBL" id="GII80930.1"/>
    </source>
</evidence>
<dbReference type="InterPro" id="IPR035985">
    <property type="entry name" value="Ubiquitin-activating_enz"/>
</dbReference>
<evidence type="ECO:0000256" key="1">
    <source>
        <dbReference type="SAM" id="MobiDB-lite"/>
    </source>
</evidence>
<organism evidence="3 4">
    <name type="scientific">Sphaerisporangium rufum</name>
    <dbReference type="NCBI Taxonomy" id="1381558"/>
    <lineage>
        <taxon>Bacteria</taxon>
        <taxon>Bacillati</taxon>
        <taxon>Actinomycetota</taxon>
        <taxon>Actinomycetes</taxon>
        <taxon>Streptosporangiales</taxon>
        <taxon>Streptosporangiaceae</taxon>
        <taxon>Sphaerisporangium</taxon>
    </lineage>
</organism>
<dbReference type="EMBL" id="BOOU01000083">
    <property type="protein sequence ID" value="GII80930.1"/>
    <property type="molecule type" value="Genomic_DNA"/>
</dbReference>
<evidence type="ECO:0000313" key="4">
    <source>
        <dbReference type="Proteomes" id="UP000655287"/>
    </source>
</evidence>
<dbReference type="RefSeq" id="WP_239137842.1">
    <property type="nucleotide sequence ID" value="NZ_BOOU01000083.1"/>
</dbReference>